<feature type="compositionally biased region" description="Low complexity" evidence="2">
    <location>
        <begin position="60"/>
        <end position="77"/>
    </location>
</feature>
<evidence type="ECO:0000313" key="5">
    <source>
        <dbReference type="Proteomes" id="UP001153269"/>
    </source>
</evidence>
<gene>
    <name evidence="4" type="ORF">PLEPLA_LOCUS23696</name>
</gene>
<organism evidence="4 5">
    <name type="scientific">Pleuronectes platessa</name>
    <name type="common">European plaice</name>
    <dbReference type="NCBI Taxonomy" id="8262"/>
    <lineage>
        <taxon>Eukaryota</taxon>
        <taxon>Metazoa</taxon>
        <taxon>Chordata</taxon>
        <taxon>Craniata</taxon>
        <taxon>Vertebrata</taxon>
        <taxon>Euteleostomi</taxon>
        <taxon>Actinopterygii</taxon>
        <taxon>Neopterygii</taxon>
        <taxon>Teleostei</taxon>
        <taxon>Neoteleostei</taxon>
        <taxon>Acanthomorphata</taxon>
        <taxon>Carangaria</taxon>
        <taxon>Pleuronectiformes</taxon>
        <taxon>Pleuronectoidei</taxon>
        <taxon>Pleuronectidae</taxon>
        <taxon>Pleuronectes</taxon>
    </lineage>
</organism>
<dbReference type="AlphaFoldDB" id="A0A9N7YL60"/>
<dbReference type="GO" id="GO:0008270">
    <property type="term" value="F:zinc ion binding"/>
    <property type="evidence" value="ECO:0007669"/>
    <property type="project" value="UniProtKB-KW"/>
</dbReference>
<dbReference type="PROSITE" id="PS50158">
    <property type="entry name" value="ZF_CCHC"/>
    <property type="match status" value="1"/>
</dbReference>
<keyword evidence="1" id="KW-0863">Zinc-finger</keyword>
<feature type="region of interest" description="Disordered" evidence="2">
    <location>
        <begin position="1"/>
        <end position="134"/>
    </location>
</feature>
<feature type="compositionally biased region" description="Polar residues" evidence="2">
    <location>
        <begin position="89"/>
        <end position="107"/>
    </location>
</feature>
<evidence type="ECO:0000313" key="4">
    <source>
        <dbReference type="EMBL" id="CAB1435639.1"/>
    </source>
</evidence>
<dbReference type="EMBL" id="CADEAL010001791">
    <property type="protein sequence ID" value="CAB1435639.1"/>
    <property type="molecule type" value="Genomic_DNA"/>
</dbReference>
<protein>
    <recommendedName>
        <fullName evidence="3">CCHC-type domain-containing protein</fullName>
    </recommendedName>
</protein>
<keyword evidence="1" id="KW-0862">Zinc</keyword>
<evidence type="ECO:0000256" key="2">
    <source>
        <dbReference type="SAM" id="MobiDB-lite"/>
    </source>
</evidence>
<keyword evidence="5" id="KW-1185">Reference proteome</keyword>
<sequence length="134" mass="13765">MLVGAAEQCFGCGEEGHTVRACPRRSDPAPPGPDKATSAGAPAGPTAGPPAPERRDRPAPRGGRPAPRGGRPGSGSPQRVPVAPVPEDQQGTRPSARSRIRTGQSRVTPLRTVCPSSPQPKHCYAALTSPPLLT</sequence>
<dbReference type="SUPFAM" id="SSF57756">
    <property type="entry name" value="Retrovirus zinc finger-like domains"/>
    <property type="match status" value="1"/>
</dbReference>
<dbReference type="Gene3D" id="4.10.60.10">
    <property type="entry name" value="Zinc finger, CCHC-type"/>
    <property type="match status" value="1"/>
</dbReference>
<proteinExistence type="predicted"/>
<name>A0A9N7YL60_PLEPL</name>
<dbReference type="Proteomes" id="UP001153269">
    <property type="component" value="Unassembled WGS sequence"/>
</dbReference>
<comment type="caution">
    <text evidence="4">The sequence shown here is derived from an EMBL/GenBank/DDBJ whole genome shotgun (WGS) entry which is preliminary data.</text>
</comment>
<dbReference type="InterPro" id="IPR001878">
    <property type="entry name" value="Znf_CCHC"/>
</dbReference>
<reference evidence="4" key="1">
    <citation type="submission" date="2020-03" db="EMBL/GenBank/DDBJ databases">
        <authorList>
            <person name="Weist P."/>
        </authorList>
    </citation>
    <scope>NUCLEOTIDE SEQUENCE</scope>
</reference>
<accession>A0A9N7YL60</accession>
<evidence type="ECO:0000259" key="3">
    <source>
        <dbReference type="PROSITE" id="PS50158"/>
    </source>
</evidence>
<keyword evidence="1" id="KW-0479">Metal-binding</keyword>
<feature type="domain" description="CCHC-type" evidence="3">
    <location>
        <begin position="9"/>
        <end position="24"/>
    </location>
</feature>
<dbReference type="GO" id="GO:0003676">
    <property type="term" value="F:nucleic acid binding"/>
    <property type="evidence" value="ECO:0007669"/>
    <property type="project" value="InterPro"/>
</dbReference>
<evidence type="ECO:0000256" key="1">
    <source>
        <dbReference type="PROSITE-ProRule" id="PRU00047"/>
    </source>
</evidence>
<dbReference type="InterPro" id="IPR036875">
    <property type="entry name" value="Znf_CCHC_sf"/>
</dbReference>